<dbReference type="SUPFAM" id="SSF56574">
    <property type="entry name" value="Serpins"/>
    <property type="match status" value="1"/>
</dbReference>
<evidence type="ECO:0000256" key="1">
    <source>
        <dbReference type="ARBA" id="ARBA00009500"/>
    </source>
</evidence>
<reference evidence="5" key="1">
    <citation type="journal article" date="2013" name="Nat. Genet.">
        <title>The Capsella rubella genome and the genomic consequences of rapid mating system evolution.</title>
        <authorList>
            <person name="Slotte T."/>
            <person name="Hazzouri K.M."/>
            <person name="Agren J.A."/>
            <person name="Koenig D."/>
            <person name="Maumus F."/>
            <person name="Guo Y.L."/>
            <person name="Steige K."/>
            <person name="Platts A.E."/>
            <person name="Escobar J.S."/>
            <person name="Newman L.K."/>
            <person name="Wang W."/>
            <person name="Mandakova T."/>
            <person name="Vello E."/>
            <person name="Smith L.M."/>
            <person name="Henz S.R."/>
            <person name="Steffen J."/>
            <person name="Takuno S."/>
            <person name="Brandvain Y."/>
            <person name="Coop G."/>
            <person name="Andolfatto P."/>
            <person name="Hu T.T."/>
            <person name="Blanchette M."/>
            <person name="Clark R.M."/>
            <person name="Quesneville H."/>
            <person name="Nordborg M."/>
            <person name="Gaut B.S."/>
            <person name="Lysak M.A."/>
            <person name="Jenkins J."/>
            <person name="Grimwood J."/>
            <person name="Chapman J."/>
            <person name="Prochnik S."/>
            <person name="Shu S."/>
            <person name="Rokhsar D."/>
            <person name="Schmutz J."/>
            <person name="Weigel D."/>
            <person name="Wright S.I."/>
        </authorList>
    </citation>
    <scope>NUCLEOTIDE SEQUENCE [LARGE SCALE GENOMIC DNA]</scope>
    <source>
        <strain evidence="5">cv. Monte Gargano</strain>
    </source>
</reference>
<dbReference type="AlphaFoldDB" id="R0FHU7"/>
<evidence type="ECO:0000313" key="4">
    <source>
        <dbReference type="EMBL" id="EOA21937.1"/>
    </source>
</evidence>
<comment type="similarity">
    <text evidence="1 2">Belongs to the serpin family.</text>
</comment>
<gene>
    <name evidence="4" type="ORF">CARUB_v10002423mg</name>
</gene>
<organism evidence="4 5">
    <name type="scientific">Capsella rubella</name>
    <dbReference type="NCBI Taxonomy" id="81985"/>
    <lineage>
        <taxon>Eukaryota</taxon>
        <taxon>Viridiplantae</taxon>
        <taxon>Streptophyta</taxon>
        <taxon>Embryophyta</taxon>
        <taxon>Tracheophyta</taxon>
        <taxon>Spermatophyta</taxon>
        <taxon>Magnoliopsida</taxon>
        <taxon>eudicotyledons</taxon>
        <taxon>Gunneridae</taxon>
        <taxon>Pentapetalae</taxon>
        <taxon>rosids</taxon>
        <taxon>malvids</taxon>
        <taxon>Brassicales</taxon>
        <taxon>Brassicaceae</taxon>
        <taxon>Camelineae</taxon>
        <taxon>Capsella</taxon>
    </lineage>
</organism>
<dbReference type="InterPro" id="IPR000215">
    <property type="entry name" value="Serpin_fam"/>
</dbReference>
<dbReference type="InterPro" id="IPR036186">
    <property type="entry name" value="Serpin_sf"/>
</dbReference>
<dbReference type="InterPro" id="IPR023795">
    <property type="entry name" value="Serpin_CS"/>
</dbReference>
<evidence type="ECO:0000256" key="2">
    <source>
        <dbReference type="RuleBase" id="RU000411"/>
    </source>
</evidence>
<dbReference type="EMBL" id="KB870810">
    <property type="protein sequence ID" value="EOA21937.1"/>
    <property type="molecule type" value="Genomic_DNA"/>
</dbReference>
<dbReference type="eggNOG" id="KOG2392">
    <property type="taxonomic scope" value="Eukaryota"/>
</dbReference>
<name>R0FHU7_9BRAS</name>
<dbReference type="Gene3D" id="2.30.39.10">
    <property type="entry name" value="Alpha-1-antitrypsin, domain 1"/>
    <property type="match status" value="1"/>
</dbReference>
<evidence type="ECO:0000313" key="5">
    <source>
        <dbReference type="Proteomes" id="UP000029121"/>
    </source>
</evidence>
<dbReference type="CDD" id="cd02043">
    <property type="entry name" value="serpinP_plants"/>
    <property type="match status" value="1"/>
</dbReference>
<dbReference type="GO" id="GO:0004867">
    <property type="term" value="F:serine-type endopeptidase inhibitor activity"/>
    <property type="evidence" value="ECO:0007669"/>
    <property type="project" value="InterPro"/>
</dbReference>
<keyword evidence="5" id="KW-1185">Reference proteome</keyword>
<dbReference type="GO" id="GO:0005615">
    <property type="term" value="C:extracellular space"/>
    <property type="evidence" value="ECO:0007669"/>
    <property type="project" value="InterPro"/>
</dbReference>
<dbReference type="InterPro" id="IPR042185">
    <property type="entry name" value="Serpin_sf_2"/>
</dbReference>
<dbReference type="PROSITE" id="PS00284">
    <property type="entry name" value="SERPIN"/>
    <property type="match status" value="1"/>
</dbReference>
<dbReference type="PANTHER" id="PTHR11461:SF347">
    <property type="entry name" value="SERINE PROTEASE INHIBITOR (SERPIN) FAMILY PROTEIN-RELATED"/>
    <property type="match status" value="1"/>
</dbReference>
<evidence type="ECO:0000259" key="3">
    <source>
        <dbReference type="SMART" id="SM00093"/>
    </source>
</evidence>
<proteinExistence type="inferred from homology"/>
<dbReference type="STRING" id="81985.R0FHU7"/>
<dbReference type="Pfam" id="PF00079">
    <property type="entry name" value="Serpin"/>
    <property type="match status" value="1"/>
</dbReference>
<protein>
    <recommendedName>
        <fullName evidence="3">Serpin domain-containing protein</fullName>
    </recommendedName>
</protein>
<accession>R0FHU7</accession>
<feature type="domain" description="Serpin" evidence="3">
    <location>
        <begin position="40"/>
        <end position="396"/>
    </location>
</feature>
<dbReference type="InterPro" id="IPR023796">
    <property type="entry name" value="Serpin_dom"/>
</dbReference>
<sequence>MDLKRKNQELITAEASLSKRKRKKKQKMDLQEAMKKQNDVALFLAGKVISAAAKNSNLVFSPASINSVLTMNAAATDNETLKSFILSFLKSTSTDELNAVFGEIASVILVDGSKRGGPKIAAANGVWREQSLSCSSEWKDLFENFFKADFSQVDFRSKAEEVRMEVNSWASRHTNGLIKNILPQGSVTSETIWIYGNALYFKGAWEDKFHKSMTKRKPFHLVNGKQVHVPFMQSYERQYIGVYNGFKVLRLPYRQGDNDTRRQFTMYLYLPDENDGLDNLVEKMTSTDGFLDNHIPSWTVEVGDFRIPKFKIEFGFKASSVFDFELGVSLYQKALVEIDEKGTEAAAATTMGNNKLSLARRYTPPPTDFVADHPFFFMIREDKTGTVLFAGQIFDPSESSSA</sequence>
<dbReference type="Proteomes" id="UP000029121">
    <property type="component" value="Unassembled WGS sequence"/>
</dbReference>
<dbReference type="Gene3D" id="3.30.497.10">
    <property type="entry name" value="Antithrombin, subunit I, domain 2"/>
    <property type="match status" value="1"/>
</dbReference>
<dbReference type="InterPro" id="IPR042178">
    <property type="entry name" value="Serpin_sf_1"/>
</dbReference>
<dbReference type="PANTHER" id="PTHR11461">
    <property type="entry name" value="SERINE PROTEASE INHIBITOR, SERPIN"/>
    <property type="match status" value="1"/>
</dbReference>
<dbReference type="SMART" id="SM00093">
    <property type="entry name" value="SERPIN"/>
    <property type="match status" value="1"/>
</dbReference>